<name>A0A8J4V2P5_9MYCE</name>
<dbReference type="OrthoDB" id="18551at2759"/>
<evidence type="ECO:0000313" key="2">
    <source>
        <dbReference type="EMBL" id="KAF2068984.1"/>
    </source>
</evidence>
<dbReference type="Pfam" id="PF05725">
    <property type="entry name" value="FNIP"/>
    <property type="match status" value="2"/>
</dbReference>
<proteinExistence type="predicted"/>
<sequence length="625" mass="71771">MDDLYFGSPTITSSKTTNKLFFLIWRDKYIQSVIKSKRFKNNFIYIKNIVYLRQNLNHLSQLPLYSIPIVYQIKDKETFEVFRKESTRHLITHLYLDCTLLQVYDEYIENEKKSSNIPHCPDLYGLVNTKSPGANDRAIDVKVLEYGLVRETPIVSTNTRHLSIHNSLLEITNLPQNLKSLVIRYSDKFNQHLPIVESLPTALRYLYFQEYFDTCLSNIKGLSSSSITHLEFGFSFSKPLINLPKNLVYLNIGVSFTNVPIQNCPSTLETLILGRYNYPLDQSTFPNSLVYLEFREEFNQPLIQGKFPKSLKYLNLGDSFNQPIGPNQLPNGLKTFIIHNRMYSFNIFDVLPRDIVVLKSSFKKPLYNWSGIPENLVKLKIGANMPSTLSICKSLVSLRITNVMLESIPSGLFPLGLIELQVSSKTFCSGDIPPNVRVCKLNIGGKEYTLGPSIIPPSVTDLTLETSNQIEQDTIPNSVSTLFIKYKSKLGSKTPTRNIIPLSVEKCKLYFELSTDVTKVPIPSSVVQLEYLFMEDDTRFPLGHLPKNLKNLTFAADSKKYKNEFKLESIDFDASIFPNTLETIDLTPHWDVSREIYYIIDKKLFKESSNDYKPKIFYFNKLIKD</sequence>
<evidence type="ECO:0000256" key="1">
    <source>
        <dbReference type="ARBA" id="ARBA00022737"/>
    </source>
</evidence>
<dbReference type="SUPFAM" id="SSF52058">
    <property type="entry name" value="L domain-like"/>
    <property type="match status" value="1"/>
</dbReference>
<reference evidence="2" key="1">
    <citation type="submission" date="2020-01" db="EMBL/GenBank/DDBJ databases">
        <title>Development of genomics and gene disruption for Polysphondylium violaceum indicates a role for the polyketide synthase stlB in stalk morphogenesis.</title>
        <authorList>
            <person name="Narita B."/>
            <person name="Kawabe Y."/>
            <person name="Kin K."/>
            <person name="Saito T."/>
            <person name="Gibbs R."/>
            <person name="Kuspa A."/>
            <person name="Muzny D."/>
            <person name="Queller D."/>
            <person name="Richards S."/>
            <person name="Strassman J."/>
            <person name="Sucgang R."/>
            <person name="Worley K."/>
            <person name="Schaap P."/>
        </authorList>
    </citation>
    <scope>NUCLEOTIDE SEQUENCE</scope>
    <source>
        <strain evidence="2">QSvi11</strain>
    </source>
</reference>
<dbReference type="AlphaFoldDB" id="A0A8J4V2P5"/>
<dbReference type="InterPro" id="IPR008615">
    <property type="entry name" value="FNIP"/>
</dbReference>
<keyword evidence="3" id="KW-1185">Reference proteome</keyword>
<comment type="caution">
    <text evidence="2">The sequence shown here is derived from an EMBL/GenBank/DDBJ whole genome shotgun (WGS) entry which is preliminary data.</text>
</comment>
<accession>A0A8J4V2P5</accession>
<keyword evidence="1" id="KW-0677">Repeat</keyword>
<organism evidence="2 3">
    <name type="scientific">Polysphondylium violaceum</name>
    <dbReference type="NCBI Taxonomy" id="133409"/>
    <lineage>
        <taxon>Eukaryota</taxon>
        <taxon>Amoebozoa</taxon>
        <taxon>Evosea</taxon>
        <taxon>Eumycetozoa</taxon>
        <taxon>Dictyostelia</taxon>
        <taxon>Dictyosteliales</taxon>
        <taxon>Dictyosteliaceae</taxon>
        <taxon>Polysphondylium</taxon>
    </lineage>
</organism>
<dbReference type="EMBL" id="AJWJ01000781">
    <property type="protein sequence ID" value="KAF2068984.1"/>
    <property type="molecule type" value="Genomic_DNA"/>
</dbReference>
<dbReference type="Proteomes" id="UP000695562">
    <property type="component" value="Unassembled WGS sequence"/>
</dbReference>
<dbReference type="PANTHER" id="PTHR32134:SF92">
    <property type="entry name" value="FNIP REPEAT-CONTAINING PROTEIN"/>
    <property type="match status" value="1"/>
</dbReference>
<dbReference type="InterPro" id="IPR051251">
    <property type="entry name" value="STK_FNIP-Repeat"/>
</dbReference>
<evidence type="ECO:0008006" key="4">
    <source>
        <dbReference type="Google" id="ProtNLM"/>
    </source>
</evidence>
<dbReference type="PANTHER" id="PTHR32134">
    <property type="entry name" value="FNIP REPEAT-CONTAINING PROTEIN"/>
    <property type="match status" value="1"/>
</dbReference>
<protein>
    <recommendedName>
        <fullName evidence="4">FNIP repeat-containing protein</fullName>
    </recommendedName>
</protein>
<gene>
    <name evidence="2" type="ORF">CYY_009696</name>
</gene>
<evidence type="ECO:0000313" key="3">
    <source>
        <dbReference type="Proteomes" id="UP000695562"/>
    </source>
</evidence>